<accession>A0A953HK71</accession>
<keyword evidence="4 7" id="KW-0812">Transmembrane</keyword>
<keyword evidence="3" id="KW-1003">Cell membrane</keyword>
<feature type="transmembrane region" description="Helical" evidence="7">
    <location>
        <begin position="102"/>
        <end position="119"/>
    </location>
</feature>
<sequence>MKDIIDLLGRVFLSAMFLYEAYDSIYYFQRTKNTMTEYGITWNQDMLLSGAIFLLLVGGIMLLIGYRVTLASIFLLIYYVPITFIIHSWWNKPVPLQREIAIDFMQNMAIVGGLLLLIGRGSGRYSIKRLFATTRVPRKYR</sequence>
<evidence type="ECO:0000256" key="7">
    <source>
        <dbReference type="SAM" id="Phobius"/>
    </source>
</evidence>
<evidence type="ECO:0000313" key="9">
    <source>
        <dbReference type="Proteomes" id="UP000753961"/>
    </source>
</evidence>
<feature type="transmembrane region" description="Helical" evidence="7">
    <location>
        <begin position="47"/>
        <end position="66"/>
    </location>
</feature>
<dbReference type="Pfam" id="PF07681">
    <property type="entry name" value="DoxX"/>
    <property type="match status" value="1"/>
</dbReference>
<reference evidence="8" key="1">
    <citation type="submission" date="2021-06" db="EMBL/GenBank/DDBJ databases">
        <title>44 bacteria genomes isolated from Dapeng, Shenzhen.</title>
        <authorList>
            <person name="Zheng W."/>
            <person name="Yu S."/>
            <person name="Huang Y."/>
        </authorList>
    </citation>
    <scope>NUCLEOTIDE SEQUENCE</scope>
    <source>
        <strain evidence="8">DP5N28-2</strain>
    </source>
</reference>
<dbReference type="EMBL" id="JAHVHU010000005">
    <property type="protein sequence ID" value="MBY5957399.1"/>
    <property type="molecule type" value="Genomic_DNA"/>
</dbReference>
<dbReference type="GO" id="GO:0005886">
    <property type="term" value="C:plasma membrane"/>
    <property type="evidence" value="ECO:0007669"/>
    <property type="project" value="TreeGrafter"/>
</dbReference>
<organism evidence="8 9">
    <name type="scientific">Membranihabitans marinus</name>
    <dbReference type="NCBI Taxonomy" id="1227546"/>
    <lineage>
        <taxon>Bacteria</taxon>
        <taxon>Pseudomonadati</taxon>
        <taxon>Bacteroidota</taxon>
        <taxon>Saprospiria</taxon>
        <taxon>Saprospirales</taxon>
        <taxon>Saprospiraceae</taxon>
        <taxon>Membranihabitans</taxon>
    </lineage>
</organism>
<keyword evidence="9" id="KW-1185">Reference proteome</keyword>
<dbReference type="Proteomes" id="UP000753961">
    <property type="component" value="Unassembled WGS sequence"/>
</dbReference>
<evidence type="ECO:0000256" key="5">
    <source>
        <dbReference type="ARBA" id="ARBA00022989"/>
    </source>
</evidence>
<evidence type="ECO:0000256" key="4">
    <source>
        <dbReference type="ARBA" id="ARBA00022692"/>
    </source>
</evidence>
<comment type="caution">
    <text evidence="8">The sequence shown here is derived from an EMBL/GenBank/DDBJ whole genome shotgun (WGS) entry which is preliminary data.</text>
</comment>
<dbReference type="AlphaFoldDB" id="A0A953HK71"/>
<evidence type="ECO:0000256" key="3">
    <source>
        <dbReference type="ARBA" id="ARBA00022475"/>
    </source>
</evidence>
<dbReference type="PANTHER" id="PTHR33452:SF1">
    <property type="entry name" value="INNER MEMBRANE PROTEIN YPHA-RELATED"/>
    <property type="match status" value="1"/>
</dbReference>
<feature type="transmembrane region" description="Helical" evidence="7">
    <location>
        <begin position="7"/>
        <end position="27"/>
    </location>
</feature>
<gene>
    <name evidence="8" type="ORF">KUV50_04570</name>
</gene>
<evidence type="ECO:0000256" key="2">
    <source>
        <dbReference type="ARBA" id="ARBA00006679"/>
    </source>
</evidence>
<evidence type="ECO:0000256" key="1">
    <source>
        <dbReference type="ARBA" id="ARBA00004651"/>
    </source>
</evidence>
<protein>
    <submittedName>
        <fullName evidence="8">DoxX family protein</fullName>
    </submittedName>
</protein>
<keyword evidence="5 7" id="KW-1133">Transmembrane helix</keyword>
<keyword evidence="6 7" id="KW-0472">Membrane</keyword>
<evidence type="ECO:0000256" key="6">
    <source>
        <dbReference type="ARBA" id="ARBA00023136"/>
    </source>
</evidence>
<dbReference type="PANTHER" id="PTHR33452">
    <property type="entry name" value="OXIDOREDUCTASE CATD-RELATED"/>
    <property type="match status" value="1"/>
</dbReference>
<dbReference type="InterPro" id="IPR032808">
    <property type="entry name" value="DoxX"/>
</dbReference>
<dbReference type="RefSeq" id="WP_222578923.1">
    <property type="nucleotide sequence ID" value="NZ_JAHVHU010000005.1"/>
</dbReference>
<proteinExistence type="inferred from homology"/>
<evidence type="ECO:0000313" key="8">
    <source>
        <dbReference type="EMBL" id="MBY5957399.1"/>
    </source>
</evidence>
<comment type="subcellular location">
    <subcellularLocation>
        <location evidence="1">Cell membrane</location>
        <topology evidence="1">Multi-pass membrane protein</topology>
    </subcellularLocation>
</comment>
<name>A0A953HK71_9BACT</name>
<feature type="transmembrane region" description="Helical" evidence="7">
    <location>
        <begin position="73"/>
        <end position="90"/>
    </location>
</feature>
<comment type="similarity">
    <text evidence="2">Belongs to the DoxX family.</text>
</comment>
<dbReference type="InterPro" id="IPR051907">
    <property type="entry name" value="DoxX-like_oxidoreductase"/>
</dbReference>